<dbReference type="GO" id="GO:0016747">
    <property type="term" value="F:acyltransferase activity, transferring groups other than amino-acyl groups"/>
    <property type="evidence" value="ECO:0007669"/>
    <property type="project" value="InterPro"/>
</dbReference>
<dbReference type="InterPro" id="IPR050832">
    <property type="entry name" value="Bact_Acetyltransf"/>
</dbReference>
<sequence length="152" mass="16925">MPELILRAVRADDYDGWRPLWDAYNAFYGRSGETALDETTTQATWSRFLDPAEPVHAFVAERERDLLGLAHCVLHASTISTASSCYLQDLYTLQAARGGGVASALIDAVCGFARRAGCARVYWQTHEANAVARRLYDHVAERSGFIVYRRAP</sequence>
<dbReference type="InterPro" id="IPR016181">
    <property type="entry name" value="Acyl_CoA_acyltransferase"/>
</dbReference>
<gene>
    <name evidence="4" type="ORF">FHW12_000062</name>
</gene>
<dbReference type="InterPro" id="IPR000182">
    <property type="entry name" value="GNAT_dom"/>
</dbReference>
<dbReference type="Gene3D" id="3.40.630.30">
    <property type="match status" value="1"/>
</dbReference>
<accession>A0A839F0V7</accession>
<evidence type="ECO:0000313" key="4">
    <source>
        <dbReference type="EMBL" id="MBA8885871.1"/>
    </source>
</evidence>
<name>A0A839F0V7_9GAMM</name>
<keyword evidence="5" id="KW-1185">Reference proteome</keyword>
<dbReference type="CDD" id="cd04301">
    <property type="entry name" value="NAT_SF"/>
    <property type="match status" value="1"/>
</dbReference>
<dbReference type="PANTHER" id="PTHR43877">
    <property type="entry name" value="AMINOALKYLPHOSPHONATE N-ACETYLTRANSFERASE-RELATED-RELATED"/>
    <property type="match status" value="1"/>
</dbReference>
<keyword evidence="1 4" id="KW-0808">Transferase</keyword>
<dbReference type="SUPFAM" id="SSF55729">
    <property type="entry name" value="Acyl-CoA N-acyltransferases (Nat)"/>
    <property type="match status" value="1"/>
</dbReference>
<dbReference type="Proteomes" id="UP000550401">
    <property type="component" value="Unassembled WGS sequence"/>
</dbReference>
<organism evidence="4 5">
    <name type="scientific">Dokdonella fugitiva</name>
    <dbReference type="NCBI Taxonomy" id="328517"/>
    <lineage>
        <taxon>Bacteria</taxon>
        <taxon>Pseudomonadati</taxon>
        <taxon>Pseudomonadota</taxon>
        <taxon>Gammaproteobacteria</taxon>
        <taxon>Lysobacterales</taxon>
        <taxon>Rhodanobacteraceae</taxon>
        <taxon>Dokdonella</taxon>
    </lineage>
</organism>
<feature type="domain" description="N-acetyltransferase" evidence="3">
    <location>
        <begin position="4"/>
        <end position="152"/>
    </location>
</feature>
<dbReference type="RefSeq" id="WP_182528997.1">
    <property type="nucleotide sequence ID" value="NZ_JACGXL010000001.1"/>
</dbReference>
<dbReference type="PROSITE" id="PS51186">
    <property type="entry name" value="GNAT"/>
    <property type="match status" value="1"/>
</dbReference>
<reference evidence="4 5" key="1">
    <citation type="submission" date="2020-07" db="EMBL/GenBank/DDBJ databases">
        <title>Genomic Encyclopedia of Type Strains, Phase IV (KMG-V): Genome sequencing to study the core and pangenomes of soil and plant-associated prokaryotes.</title>
        <authorList>
            <person name="Whitman W."/>
        </authorList>
    </citation>
    <scope>NUCLEOTIDE SEQUENCE [LARGE SCALE GENOMIC DNA]</scope>
    <source>
        <strain evidence="4 5">RH2WT43</strain>
    </source>
</reference>
<evidence type="ECO:0000259" key="3">
    <source>
        <dbReference type="PROSITE" id="PS51186"/>
    </source>
</evidence>
<evidence type="ECO:0000256" key="1">
    <source>
        <dbReference type="ARBA" id="ARBA00022679"/>
    </source>
</evidence>
<protein>
    <submittedName>
        <fullName evidence="4">GNAT superfamily N-acetyltransferase</fullName>
    </submittedName>
</protein>
<dbReference type="EMBL" id="JACGXL010000001">
    <property type="protein sequence ID" value="MBA8885871.1"/>
    <property type="molecule type" value="Genomic_DNA"/>
</dbReference>
<keyword evidence="2" id="KW-0012">Acyltransferase</keyword>
<evidence type="ECO:0000256" key="2">
    <source>
        <dbReference type="ARBA" id="ARBA00023315"/>
    </source>
</evidence>
<comment type="caution">
    <text evidence="4">The sequence shown here is derived from an EMBL/GenBank/DDBJ whole genome shotgun (WGS) entry which is preliminary data.</text>
</comment>
<dbReference type="PANTHER" id="PTHR43877:SF2">
    <property type="entry name" value="AMINOALKYLPHOSPHONATE N-ACETYLTRANSFERASE-RELATED"/>
    <property type="match status" value="1"/>
</dbReference>
<proteinExistence type="predicted"/>
<dbReference type="Pfam" id="PF00583">
    <property type="entry name" value="Acetyltransf_1"/>
    <property type="match status" value="1"/>
</dbReference>
<dbReference type="AlphaFoldDB" id="A0A839F0V7"/>
<evidence type="ECO:0000313" key="5">
    <source>
        <dbReference type="Proteomes" id="UP000550401"/>
    </source>
</evidence>